<dbReference type="Proteomes" id="UP001562425">
    <property type="component" value="Unassembled WGS sequence"/>
</dbReference>
<protein>
    <submittedName>
        <fullName evidence="1">Uncharacterized protein</fullName>
    </submittedName>
</protein>
<comment type="caution">
    <text evidence="1">The sequence shown here is derived from an EMBL/GenBank/DDBJ whole genome shotgun (WGS) entry which is preliminary data.</text>
</comment>
<proteinExistence type="predicted"/>
<organism evidence="1 2">
    <name type="scientific">Culex pipiens pipiens</name>
    <name type="common">Northern house mosquito</name>
    <dbReference type="NCBI Taxonomy" id="38569"/>
    <lineage>
        <taxon>Eukaryota</taxon>
        <taxon>Metazoa</taxon>
        <taxon>Ecdysozoa</taxon>
        <taxon>Arthropoda</taxon>
        <taxon>Hexapoda</taxon>
        <taxon>Insecta</taxon>
        <taxon>Pterygota</taxon>
        <taxon>Neoptera</taxon>
        <taxon>Endopterygota</taxon>
        <taxon>Diptera</taxon>
        <taxon>Nematocera</taxon>
        <taxon>Culicoidea</taxon>
        <taxon>Culicidae</taxon>
        <taxon>Culicinae</taxon>
        <taxon>Culicini</taxon>
        <taxon>Culex</taxon>
        <taxon>Culex</taxon>
    </lineage>
</organism>
<evidence type="ECO:0000313" key="1">
    <source>
        <dbReference type="EMBL" id="KAL1374065.1"/>
    </source>
</evidence>
<dbReference type="InterPro" id="IPR006601">
    <property type="entry name" value="Uncharacterised_DM11_DROME"/>
</dbReference>
<keyword evidence="2" id="KW-1185">Reference proteome</keyword>
<gene>
    <name evidence="1" type="ORF">pipiens_001665</name>
</gene>
<accession>A0ABD1CCF5</accession>
<sequence length="173" mass="20053">MALVLKLVSCKIIVDVVEEALLCDDRDEPLPLPAADFTGLEFELNEDDVMCVSGTVTVREDYEAPLGTYFYTKHLERGQWRPGVFARIVKDFCPDILNPREAWYFITKTLNQTYCPYRKGHVEVLDRLKFGTYGVIVPFHMLGEWKLYFEVTAKRNGQMIKECIMRRVFLTDG</sequence>
<dbReference type="SMART" id="SM00675">
    <property type="entry name" value="DM11"/>
    <property type="match status" value="1"/>
</dbReference>
<name>A0ABD1CCF5_CULPP</name>
<dbReference type="EMBL" id="JBEHCU010013703">
    <property type="protein sequence ID" value="KAL1374065.1"/>
    <property type="molecule type" value="Genomic_DNA"/>
</dbReference>
<evidence type="ECO:0000313" key="2">
    <source>
        <dbReference type="Proteomes" id="UP001562425"/>
    </source>
</evidence>
<reference evidence="1 2" key="1">
    <citation type="submission" date="2024-05" db="EMBL/GenBank/DDBJ databases">
        <title>Culex pipiens pipiens assembly and annotation.</title>
        <authorList>
            <person name="Alout H."/>
            <person name="Durand T."/>
        </authorList>
    </citation>
    <scope>NUCLEOTIDE SEQUENCE [LARGE SCALE GENOMIC DNA]</scope>
    <source>
        <strain evidence="1">HA-2024</strain>
        <tissue evidence="1">Whole body</tissue>
    </source>
</reference>
<dbReference type="AlphaFoldDB" id="A0ABD1CCF5"/>